<dbReference type="RefSeq" id="XP_014151934.1">
    <property type="nucleotide sequence ID" value="XM_014296459.1"/>
</dbReference>
<evidence type="ECO:0000256" key="1">
    <source>
        <dbReference type="SAM" id="MobiDB-lite"/>
    </source>
</evidence>
<protein>
    <recommendedName>
        <fullName evidence="2">RGS domain-containing protein</fullName>
    </recommendedName>
</protein>
<accession>A0A0L0FMQ8</accession>
<name>A0A0L0FMQ8_9EUKA</name>
<feature type="domain" description="RGS" evidence="2">
    <location>
        <begin position="223"/>
        <end position="332"/>
    </location>
</feature>
<dbReference type="Proteomes" id="UP000054560">
    <property type="component" value="Unassembled WGS sequence"/>
</dbReference>
<dbReference type="Gene3D" id="1.10.167.10">
    <property type="entry name" value="Regulator of G-protein Signalling 4, domain 2"/>
    <property type="match status" value="1"/>
</dbReference>
<proteinExistence type="predicted"/>
<dbReference type="EMBL" id="KQ242574">
    <property type="protein sequence ID" value="KNC78032.1"/>
    <property type="molecule type" value="Genomic_DNA"/>
</dbReference>
<evidence type="ECO:0000313" key="4">
    <source>
        <dbReference type="Proteomes" id="UP000054560"/>
    </source>
</evidence>
<dbReference type="InterPro" id="IPR044926">
    <property type="entry name" value="RGS_subdomain_2"/>
</dbReference>
<dbReference type="InterPro" id="IPR036305">
    <property type="entry name" value="RGS_sf"/>
</dbReference>
<keyword evidence="4" id="KW-1185">Reference proteome</keyword>
<feature type="region of interest" description="Disordered" evidence="1">
    <location>
        <begin position="49"/>
        <end position="74"/>
    </location>
</feature>
<evidence type="ECO:0000259" key="2">
    <source>
        <dbReference type="PROSITE" id="PS50132"/>
    </source>
</evidence>
<dbReference type="InterPro" id="IPR016137">
    <property type="entry name" value="RGS"/>
</dbReference>
<evidence type="ECO:0000313" key="3">
    <source>
        <dbReference type="EMBL" id="KNC78032.1"/>
    </source>
</evidence>
<dbReference type="PROSITE" id="PS50132">
    <property type="entry name" value="RGS"/>
    <property type="match status" value="1"/>
</dbReference>
<dbReference type="Pfam" id="PF00615">
    <property type="entry name" value="RGS"/>
    <property type="match status" value="1"/>
</dbReference>
<organism evidence="3 4">
    <name type="scientific">Sphaeroforma arctica JP610</name>
    <dbReference type="NCBI Taxonomy" id="667725"/>
    <lineage>
        <taxon>Eukaryota</taxon>
        <taxon>Ichthyosporea</taxon>
        <taxon>Ichthyophonida</taxon>
        <taxon>Sphaeroforma</taxon>
    </lineage>
</organism>
<sequence length="337" mass="37674">MSKPVTSGSCISLKTAVGMPVCATIEHSKPASKPISRLMRTLSAPSSVSSRKFKCRDMPAAGSKSNRDVSKLGDLSESTSNIDKVLNDEFEFDTWQSHLGRGAIESCTTILPILEDCERTSDKELGQELKECDRVPENNLRRMSAPNLIRFVRKSLRKTFHSNYHEVGHTTLCEGEETTFKHFKPIHPKRQNVLSTTACGVEEQQPGLLELLTSTDYRGNLLRQRLLKYSREQYCEENLLFLQDFLNLSEASINGDVSSKSQHLLDTYIKDAAISQINISGSMRQAAITSAEKGEVSALSESLAQIAQQTTRNFSIGVYKPFLNSLNYRSSLYHIEN</sequence>
<dbReference type="GeneID" id="25910030"/>
<dbReference type="AlphaFoldDB" id="A0A0L0FMQ8"/>
<gene>
    <name evidence="3" type="ORF">SARC_09526</name>
</gene>
<reference evidence="3 4" key="1">
    <citation type="submission" date="2011-02" db="EMBL/GenBank/DDBJ databases">
        <title>The Genome Sequence of Sphaeroforma arctica JP610.</title>
        <authorList>
            <consortium name="The Broad Institute Genome Sequencing Platform"/>
            <person name="Russ C."/>
            <person name="Cuomo C."/>
            <person name="Young S.K."/>
            <person name="Zeng Q."/>
            <person name="Gargeya S."/>
            <person name="Alvarado L."/>
            <person name="Berlin A."/>
            <person name="Chapman S.B."/>
            <person name="Chen Z."/>
            <person name="Freedman E."/>
            <person name="Gellesch M."/>
            <person name="Goldberg J."/>
            <person name="Griggs A."/>
            <person name="Gujja S."/>
            <person name="Heilman E."/>
            <person name="Heiman D."/>
            <person name="Howarth C."/>
            <person name="Mehta T."/>
            <person name="Neiman D."/>
            <person name="Pearson M."/>
            <person name="Roberts A."/>
            <person name="Saif S."/>
            <person name="Shea T."/>
            <person name="Shenoy N."/>
            <person name="Sisk P."/>
            <person name="Stolte C."/>
            <person name="Sykes S."/>
            <person name="White J."/>
            <person name="Yandava C."/>
            <person name="Burger G."/>
            <person name="Gray M.W."/>
            <person name="Holland P.W.H."/>
            <person name="King N."/>
            <person name="Lang F.B.F."/>
            <person name="Roger A.J."/>
            <person name="Ruiz-Trillo I."/>
            <person name="Haas B."/>
            <person name="Nusbaum C."/>
            <person name="Birren B."/>
        </authorList>
    </citation>
    <scope>NUCLEOTIDE SEQUENCE [LARGE SCALE GENOMIC DNA]</scope>
    <source>
        <strain evidence="3 4">JP610</strain>
    </source>
</reference>
<dbReference type="SUPFAM" id="SSF48097">
    <property type="entry name" value="Regulator of G-protein signaling, RGS"/>
    <property type="match status" value="1"/>
</dbReference>